<accession>A0ABY9JUF2</accession>
<dbReference type="Pfam" id="PF11122">
    <property type="entry name" value="Spore-coat_CotD"/>
    <property type="match status" value="1"/>
</dbReference>
<dbReference type="InterPro" id="IPR020108">
    <property type="entry name" value="Spore_coat_CotD"/>
</dbReference>
<keyword evidence="2" id="KW-1185">Reference proteome</keyword>
<dbReference type="RefSeq" id="WP_226538842.1">
    <property type="nucleotide sequence ID" value="NZ_CP129013.1"/>
</dbReference>
<keyword evidence="1" id="KW-0167">Capsid protein</keyword>
<dbReference type="EMBL" id="CP129013">
    <property type="protein sequence ID" value="WLR43024.1"/>
    <property type="molecule type" value="Genomic_DNA"/>
</dbReference>
<evidence type="ECO:0000313" key="1">
    <source>
        <dbReference type="EMBL" id="WLR43024.1"/>
    </source>
</evidence>
<evidence type="ECO:0000313" key="2">
    <source>
        <dbReference type="Proteomes" id="UP001197974"/>
    </source>
</evidence>
<sequence>MNCRPKVCKPIVYPTQCCENHNFQKTIVPHIHPSHTTNVNHEMYEHIHYYPHSESAVNEVNYQNFNATGPVPYPYGPTNNY</sequence>
<protein>
    <submittedName>
        <fullName evidence="1">CotD family spore coat protein</fullName>
    </submittedName>
</protein>
<organism evidence="1 2">
    <name type="scientific">Bacillus carboniphilus</name>
    <dbReference type="NCBI Taxonomy" id="86663"/>
    <lineage>
        <taxon>Bacteria</taxon>
        <taxon>Bacillati</taxon>
        <taxon>Bacillota</taxon>
        <taxon>Bacilli</taxon>
        <taxon>Bacillales</taxon>
        <taxon>Bacillaceae</taxon>
        <taxon>Bacillus</taxon>
    </lineage>
</organism>
<proteinExistence type="predicted"/>
<reference evidence="1 2" key="1">
    <citation type="submission" date="2023-06" db="EMBL/GenBank/DDBJ databases">
        <title>Five Gram-positive bacteria isolated from mangrove sediments in Shenzhen, Guangdong, China.</title>
        <authorList>
            <person name="Yu S."/>
            <person name="Zheng W."/>
            <person name="Huang Y."/>
        </authorList>
    </citation>
    <scope>NUCLEOTIDE SEQUENCE [LARGE SCALE GENOMIC DNA]</scope>
    <source>
        <strain evidence="1 2">SaN35-3</strain>
    </source>
</reference>
<name>A0ABY9JUF2_9BACI</name>
<gene>
    <name evidence="1" type="ORF">LC087_02045</name>
</gene>
<dbReference type="Proteomes" id="UP001197974">
    <property type="component" value="Chromosome"/>
</dbReference>
<keyword evidence="1" id="KW-0946">Virion</keyword>